<dbReference type="Proteomes" id="UP000886595">
    <property type="component" value="Unassembled WGS sequence"/>
</dbReference>
<reference evidence="1 2" key="1">
    <citation type="submission" date="2020-02" db="EMBL/GenBank/DDBJ databases">
        <authorList>
            <person name="Ma Q."/>
            <person name="Huang Y."/>
            <person name="Song X."/>
            <person name="Pei D."/>
        </authorList>
    </citation>
    <scope>NUCLEOTIDE SEQUENCE [LARGE SCALE GENOMIC DNA]</scope>
    <source>
        <strain evidence="1">Sxm20200214</strain>
        <tissue evidence="1">Leaf</tissue>
    </source>
</reference>
<keyword evidence="2" id="KW-1185">Reference proteome</keyword>
<gene>
    <name evidence="1" type="ORF">Bca52824_023125</name>
</gene>
<organism evidence="1 2">
    <name type="scientific">Brassica carinata</name>
    <name type="common">Ethiopian mustard</name>
    <name type="synonym">Abyssinian cabbage</name>
    <dbReference type="NCBI Taxonomy" id="52824"/>
    <lineage>
        <taxon>Eukaryota</taxon>
        <taxon>Viridiplantae</taxon>
        <taxon>Streptophyta</taxon>
        <taxon>Embryophyta</taxon>
        <taxon>Tracheophyta</taxon>
        <taxon>Spermatophyta</taxon>
        <taxon>Magnoliopsida</taxon>
        <taxon>eudicotyledons</taxon>
        <taxon>Gunneridae</taxon>
        <taxon>Pentapetalae</taxon>
        <taxon>rosids</taxon>
        <taxon>malvids</taxon>
        <taxon>Brassicales</taxon>
        <taxon>Brassicaceae</taxon>
        <taxon>Brassiceae</taxon>
        <taxon>Brassica</taxon>
    </lineage>
</organism>
<protein>
    <submittedName>
        <fullName evidence="1">Uncharacterized protein</fullName>
    </submittedName>
</protein>
<dbReference type="EMBL" id="JAAMPC010000005">
    <property type="protein sequence ID" value="KAG2311568.1"/>
    <property type="molecule type" value="Genomic_DNA"/>
</dbReference>
<dbReference type="OrthoDB" id="913780at2759"/>
<comment type="caution">
    <text evidence="1">The sequence shown here is derived from an EMBL/GenBank/DDBJ whole genome shotgun (WGS) entry which is preliminary data.</text>
</comment>
<evidence type="ECO:0000313" key="1">
    <source>
        <dbReference type="EMBL" id="KAG2311568.1"/>
    </source>
</evidence>
<name>A0A8X7VHA1_BRACI</name>
<evidence type="ECO:0000313" key="2">
    <source>
        <dbReference type="Proteomes" id="UP000886595"/>
    </source>
</evidence>
<dbReference type="AlphaFoldDB" id="A0A8X7VHA1"/>
<accession>A0A8X7VHA1</accession>
<sequence length="103" mass="11805">MWPRKYVDMSSYRNKVKLILSRYSQNMEYKPFLKSPILLIPNNLQEYAYSCKSTGEALKLALLQSPAVSTTFPSFVNHGQALKTVEIVPDIGLPLKIVEVRMR</sequence>
<proteinExistence type="predicted"/>